<dbReference type="EMBL" id="JALNTZ010000008">
    <property type="protein sequence ID" value="KAJ3642227.1"/>
    <property type="molecule type" value="Genomic_DNA"/>
</dbReference>
<keyword evidence="2" id="KW-1185">Reference proteome</keyword>
<reference evidence="1" key="1">
    <citation type="journal article" date="2023" name="G3 (Bethesda)">
        <title>Whole genome assemblies of Zophobas morio and Tenebrio molitor.</title>
        <authorList>
            <person name="Kaur S."/>
            <person name="Stinson S.A."/>
            <person name="diCenzo G.C."/>
        </authorList>
    </citation>
    <scope>NUCLEOTIDE SEQUENCE</scope>
    <source>
        <strain evidence="1">QUZm001</strain>
    </source>
</reference>
<comment type="caution">
    <text evidence="1">The sequence shown here is derived from an EMBL/GenBank/DDBJ whole genome shotgun (WGS) entry which is preliminary data.</text>
</comment>
<accession>A0AA38HT39</accession>
<gene>
    <name evidence="1" type="ORF">Zmor_025030</name>
</gene>
<protein>
    <submittedName>
        <fullName evidence="1">Uncharacterized protein</fullName>
    </submittedName>
</protein>
<evidence type="ECO:0000313" key="2">
    <source>
        <dbReference type="Proteomes" id="UP001168821"/>
    </source>
</evidence>
<evidence type="ECO:0000313" key="1">
    <source>
        <dbReference type="EMBL" id="KAJ3642227.1"/>
    </source>
</evidence>
<name>A0AA38HT39_9CUCU</name>
<dbReference type="Proteomes" id="UP001168821">
    <property type="component" value="Unassembled WGS sequence"/>
</dbReference>
<dbReference type="AlphaFoldDB" id="A0AA38HT39"/>
<organism evidence="1 2">
    <name type="scientific">Zophobas morio</name>
    <dbReference type="NCBI Taxonomy" id="2755281"/>
    <lineage>
        <taxon>Eukaryota</taxon>
        <taxon>Metazoa</taxon>
        <taxon>Ecdysozoa</taxon>
        <taxon>Arthropoda</taxon>
        <taxon>Hexapoda</taxon>
        <taxon>Insecta</taxon>
        <taxon>Pterygota</taxon>
        <taxon>Neoptera</taxon>
        <taxon>Endopterygota</taxon>
        <taxon>Coleoptera</taxon>
        <taxon>Polyphaga</taxon>
        <taxon>Cucujiformia</taxon>
        <taxon>Tenebrionidae</taxon>
        <taxon>Zophobas</taxon>
    </lineage>
</organism>
<proteinExistence type="predicted"/>
<sequence>MDWILLPLHPRPDGYALESLHAHGLKDTQRFGVPMARPRTRINDVLIANPGRRKEGRAISELEWPKLRGDGEPAFLYLCFRFGEELADALPVFICRRYPCVNVFCSQTEVNTTMQGNASIQVARKSSLITGVKNVQG</sequence>